<evidence type="ECO:0000313" key="4">
    <source>
        <dbReference type="Proteomes" id="UP001158049"/>
    </source>
</evidence>
<protein>
    <submittedName>
        <fullName evidence="3">Uncharacterized protein, RmlC-like cupin domain</fullName>
    </submittedName>
</protein>
<evidence type="ECO:0000256" key="1">
    <source>
        <dbReference type="SAM" id="MobiDB-lite"/>
    </source>
</evidence>
<dbReference type="RefSeq" id="WP_283443117.1">
    <property type="nucleotide sequence ID" value="NZ_FXUL01000011.1"/>
</dbReference>
<organism evidence="3 4">
    <name type="scientific">Noviherbaspirillum suwonense</name>
    <dbReference type="NCBI Taxonomy" id="1224511"/>
    <lineage>
        <taxon>Bacteria</taxon>
        <taxon>Pseudomonadati</taxon>
        <taxon>Pseudomonadota</taxon>
        <taxon>Betaproteobacteria</taxon>
        <taxon>Burkholderiales</taxon>
        <taxon>Oxalobacteraceae</taxon>
        <taxon>Noviherbaspirillum</taxon>
    </lineage>
</organism>
<keyword evidence="4" id="KW-1185">Reference proteome</keyword>
<evidence type="ECO:0000313" key="3">
    <source>
        <dbReference type="EMBL" id="SMP65909.1"/>
    </source>
</evidence>
<gene>
    <name evidence="3" type="ORF">SAMN06295970_11186</name>
</gene>
<dbReference type="InterPro" id="IPR014710">
    <property type="entry name" value="RmlC-like_jellyroll"/>
</dbReference>
<accession>A0ABY1QAT1</accession>
<dbReference type="EMBL" id="FXUL01000011">
    <property type="protein sequence ID" value="SMP65909.1"/>
    <property type="molecule type" value="Genomic_DNA"/>
</dbReference>
<dbReference type="Pfam" id="PF07883">
    <property type="entry name" value="Cupin_2"/>
    <property type="match status" value="1"/>
</dbReference>
<comment type="caution">
    <text evidence="3">The sequence shown here is derived from an EMBL/GenBank/DDBJ whole genome shotgun (WGS) entry which is preliminary data.</text>
</comment>
<dbReference type="PANTHER" id="PTHR40112">
    <property type="entry name" value="H2HPP ISOMERASE"/>
    <property type="match status" value="1"/>
</dbReference>
<dbReference type="InterPro" id="IPR052535">
    <property type="entry name" value="Bacilysin_H2HPP_isomerase"/>
</dbReference>
<dbReference type="SUPFAM" id="SSF51182">
    <property type="entry name" value="RmlC-like cupins"/>
    <property type="match status" value="1"/>
</dbReference>
<feature type="region of interest" description="Disordered" evidence="1">
    <location>
        <begin position="117"/>
        <end position="141"/>
    </location>
</feature>
<dbReference type="PANTHER" id="PTHR40112:SF1">
    <property type="entry name" value="H2HPP ISOMERASE"/>
    <property type="match status" value="1"/>
</dbReference>
<feature type="domain" description="Cupin type-2" evidence="2">
    <location>
        <begin position="45"/>
        <end position="115"/>
    </location>
</feature>
<sequence>MENSHPLQQVTALRPGPEIATTQGLPYFTGISADTAGARGLAMHLVVIPPGGAARPHVHQGYETGIYVLQGQVETRYGPQLEQVVVSAAGDFLFIPPGVPHEARNLSQTEAARAVVARNDPNEREKVLPYEPGHTQKGIPT</sequence>
<dbReference type="InterPro" id="IPR013096">
    <property type="entry name" value="Cupin_2"/>
</dbReference>
<dbReference type="PIRSF" id="PIRSF037087">
    <property type="entry name" value="UCP037087"/>
    <property type="match status" value="1"/>
</dbReference>
<reference evidence="3 4" key="1">
    <citation type="submission" date="2017-05" db="EMBL/GenBank/DDBJ databases">
        <authorList>
            <person name="Varghese N."/>
            <person name="Submissions S."/>
        </authorList>
    </citation>
    <scope>NUCLEOTIDE SEQUENCE [LARGE SCALE GENOMIC DNA]</scope>
    <source>
        <strain evidence="3 4">DSM 26001</strain>
    </source>
</reference>
<dbReference type="InterPro" id="IPR017102">
    <property type="entry name" value="UCP037087"/>
</dbReference>
<name>A0ABY1QAT1_9BURK</name>
<dbReference type="Gene3D" id="2.60.120.10">
    <property type="entry name" value="Jelly Rolls"/>
    <property type="match status" value="1"/>
</dbReference>
<evidence type="ECO:0000259" key="2">
    <source>
        <dbReference type="Pfam" id="PF07883"/>
    </source>
</evidence>
<dbReference type="InterPro" id="IPR011051">
    <property type="entry name" value="RmlC_Cupin_sf"/>
</dbReference>
<dbReference type="CDD" id="cd02210">
    <property type="entry name" value="cupin_BLR2406-like"/>
    <property type="match status" value="1"/>
</dbReference>
<dbReference type="Proteomes" id="UP001158049">
    <property type="component" value="Unassembled WGS sequence"/>
</dbReference>
<proteinExistence type="predicted"/>